<proteinExistence type="predicted"/>
<comment type="caution">
    <text evidence="3">The sequence shown here is derived from an EMBL/GenBank/DDBJ whole genome shotgun (WGS) entry which is preliminary data.</text>
</comment>
<feature type="domain" description="VWFA" evidence="2">
    <location>
        <begin position="75"/>
        <end position="247"/>
    </location>
</feature>
<dbReference type="EMBL" id="JACJKY010000013">
    <property type="protein sequence ID" value="MBM6921256.1"/>
    <property type="molecule type" value="Genomic_DNA"/>
</dbReference>
<sequence>MKRKMLSILLCFALVIAAVLPMGTVLAQGTAPKSVPVITPQGDGLMIGSSVEQNDDGSYHIRLDSYVTSAHKPLDVVLVLDTSNNMDEGFGNTTRLQAMKEAAEQFIHTLRDSYTDTYHHHVGIVSYSDTATKVTPTLTELRNDTVETELCNKIEALGVDNDRYRHIDEAMTVANELMNGDYDDNHEHPKEHQKVVIVLSSGTPKDSSYDFSSGMASKAIATSYQMKQQGALVYSIGMFNEANPDELYGASGFHCNSDGAVESHWDDGDITAPFQRDIPANNRFFNYLSSNSFEAKNLGLVAETYLAHDWDLWTAYGWKITANYTCDTNAGYYKSAKDPDALNQVFEDIVNKTLESHVQLDTSAVLKETISPYFEITGDVTCSTVASTGDLKFDEENKVQVELTVSKQNNIVSVRGFDYNTNCVTPTAKSDQTYGKKLVVEFDVKRKADMIGGNQIPICGGGESGMYQSGSTNVGTLLEEKVDLPIEYNYTTSNQTIFLGETADLANRINTPAYVDGTNNAFVDISYTIKNGDQTVGTYTISAGQSSGSWVWADGQTGMPALTEDTVYTVDCAVTPNPTGTIPATAIVEDFTVFVQSGTLTIQKQGGQDDEKYVFNIEKDGKYYMTVTVDGNSGTTIQKLPKGKYNVTEETAWSWRYGEQSYDQPTVTIDLSNLAQTVICTNSERNPKWLNGYNACVNAYAEGGAQ</sequence>
<reference evidence="3" key="1">
    <citation type="submission" date="2020-08" db="EMBL/GenBank/DDBJ databases">
        <authorList>
            <person name="Cejkova D."/>
            <person name="Kubasova T."/>
            <person name="Jahodarova E."/>
            <person name="Rychlik I."/>
        </authorList>
    </citation>
    <scope>NUCLEOTIDE SEQUENCE</scope>
    <source>
        <strain evidence="3">An559</strain>
    </source>
</reference>
<feature type="chain" id="PRO_5037761848" evidence="1">
    <location>
        <begin position="28"/>
        <end position="706"/>
    </location>
</feature>
<dbReference type="PANTHER" id="PTHR10579:SF43">
    <property type="entry name" value="ZINC FINGER (C3HC4-TYPE RING FINGER) FAMILY PROTEIN"/>
    <property type="match status" value="1"/>
</dbReference>
<reference evidence="3" key="2">
    <citation type="journal article" date="2021" name="Sci. Rep.">
        <title>The distribution of antibiotic resistance genes in chicken gut microbiota commensals.</title>
        <authorList>
            <person name="Juricova H."/>
            <person name="Matiasovicova J."/>
            <person name="Kubasova T."/>
            <person name="Cejkova D."/>
            <person name="Rychlik I."/>
        </authorList>
    </citation>
    <scope>NUCLEOTIDE SEQUENCE</scope>
    <source>
        <strain evidence="3">An559</strain>
    </source>
</reference>
<dbReference type="SUPFAM" id="SSF53300">
    <property type="entry name" value="vWA-like"/>
    <property type="match status" value="1"/>
</dbReference>
<protein>
    <submittedName>
        <fullName evidence="3">VWA domain-containing protein</fullName>
    </submittedName>
</protein>
<dbReference type="SMART" id="SM00327">
    <property type="entry name" value="VWA"/>
    <property type="match status" value="1"/>
</dbReference>
<dbReference type="CDD" id="cd00198">
    <property type="entry name" value="vWFA"/>
    <property type="match status" value="1"/>
</dbReference>
<keyword evidence="1" id="KW-0732">Signal</keyword>
<dbReference type="Gene3D" id="3.40.50.410">
    <property type="entry name" value="von Willebrand factor, type A domain"/>
    <property type="match status" value="1"/>
</dbReference>
<evidence type="ECO:0000256" key="1">
    <source>
        <dbReference type="SAM" id="SignalP"/>
    </source>
</evidence>
<dbReference type="InterPro" id="IPR051266">
    <property type="entry name" value="CLCR"/>
</dbReference>
<name>A0A938X6U3_9FIRM</name>
<dbReference type="PROSITE" id="PS50234">
    <property type="entry name" value="VWFA"/>
    <property type="match status" value="1"/>
</dbReference>
<feature type="signal peptide" evidence="1">
    <location>
        <begin position="1"/>
        <end position="27"/>
    </location>
</feature>
<keyword evidence="4" id="KW-1185">Reference proteome</keyword>
<organism evidence="3 4">
    <name type="scientific">Merdimmobilis hominis</name>
    <dbReference type="NCBI Taxonomy" id="2897707"/>
    <lineage>
        <taxon>Bacteria</taxon>
        <taxon>Bacillati</taxon>
        <taxon>Bacillota</taxon>
        <taxon>Clostridia</taxon>
        <taxon>Eubacteriales</taxon>
        <taxon>Oscillospiraceae</taxon>
        <taxon>Merdimmobilis</taxon>
    </lineage>
</organism>
<dbReference type="PANTHER" id="PTHR10579">
    <property type="entry name" value="CALCIUM-ACTIVATED CHLORIDE CHANNEL REGULATOR"/>
    <property type="match status" value="1"/>
</dbReference>
<dbReference type="AlphaFoldDB" id="A0A938X6U3"/>
<evidence type="ECO:0000313" key="4">
    <source>
        <dbReference type="Proteomes" id="UP000774750"/>
    </source>
</evidence>
<evidence type="ECO:0000259" key="2">
    <source>
        <dbReference type="PROSITE" id="PS50234"/>
    </source>
</evidence>
<gene>
    <name evidence="3" type="ORF">H6A12_08825</name>
</gene>
<evidence type="ECO:0000313" key="3">
    <source>
        <dbReference type="EMBL" id="MBM6921256.1"/>
    </source>
</evidence>
<dbReference type="RefSeq" id="WP_204447007.1">
    <property type="nucleotide sequence ID" value="NZ_JACJKY010000013.1"/>
</dbReference>
<dbReference type="Pfam" id="PF00092">
    <property type="entry name" value="VWA"/>
    <property type="match status" value="1"/>
</dbReference>
<accession>A0A938X6U3</accession>
<dbReference type="InterPro" id="IPR002035">
    <property type="entry name" value="VWF_A"/>
</dbReference>
<dbReference type="Proteomes" id="UP000774750">
    <property type="component" value="Unassembled WGS sequence"/>
</dbReference>
<dbReference type="InterPro" id="IPR036465">
    <property type="entry name" value="vWFA_dom_sf"/>
</dbReference>